<feature type="compositionally biased region" description="Basic and acidic residues" evidence="3">
    <location>
        <begin position="373"/>
        <end position="382"/>
    </location>
</feature>
<proteinExistence type="inferred from homology"/>
<feature type="compositionally biased region" description="Low complexity" evidence="3">
    <location>
        <begin position="160"/>
        <end position="182"/>
    </location>
</feature>
<evidence type="ECO:0000313" key="5">
    <source>
        <dbReference type="Proteomes" id="UP000272025"/>
    </source>
</evidence>
<comment type="similarity">
    <text evidence="1">Belongs to the BLOC1S1 family.</text>
</comment>
<dbReference type="RefSeq" id="XP_028471548.1">
    <property type="nucleotide sequence ID" value="XM_028613871.1"/>
</dbReference>
<feature type="compositionally biased region" description="Acidic residues" evidence="3">
    <location>
        <begin position="306"/>
        <end position="316"/>
    </location>
</feature>
<dbReference type="InterPro" id="IPR009395">
    <property type="entry name" value="BLOC1S1"/>
</dbReference>
<dbReference type="AlphaFoldDB" id="A0A3N2QAG5"/>
<dbReference type="Proteomes" id="UP000272025">
    <property type="component" value="Unassembled WGS sequence"/>
</dbReference>
<dbReference type="GeneID" id="39582349"/>
<name>A0A3N2QAG5_SODAK</name>
<evidence type="ECO:0000256" key="3">
    <source>
        <dbReference type="SAM" id="MobiDB-lite"/>
    </source>
</evidence>
<feature type="compositionally biased region" description="Basic and acidic residues" evidence="3">
    <location>
        <begin position="344"/>
        <end position="355"/>
    </location>
</feature>
<reference evidence="4 5" key="1">
    <citation type="journal article" date="2018" name="Mol. Ecol.">
        <title>The obligate alkalophilic soda-lake fungus Sodiomyces alkalinus has shifted to a protein diet.</title>
        <authorList>
            <person name="Grum-Grzhimaylo A.A."/>
            <person name="Falkoski D.L."/>
            <person name="van den Heuvel J."/>
            <person name="Valero-Jimenez C.A."/>
            <person name="Min B."/>
            <person name="Choi I.G."/>
            <person name="Lipzen A."/>
            <person name="Daum C.G."/>
            <person name="Aanen D.K."/>
            <person name="Tsang A."/>
            <person name="Henrissat B."/>
            <person name="Bilanenko E.N."/>
            <person name="de Vries R.P."/>
            <person name="van Kan J.A.L."/>
            <person name="Grigoriev I.V."/>
            <person name="Debets A.J.M."/>
        </authorList>
    </citation>
    <scope>NUCLEOTIDE SEQUENCE [LARGE SCALE GENOMIC DNA]</scope>
    <source>
        <strain evidence="4 5">F11</strain>
    </source>
</reference>
<feature type="region of interest" description="Disordered" evidence="3">
    <location>
        <begin position="160"/>
        <end position="184"/>
    </location>
</feature>
<dbReference type="EMBL" id="ML119051">
    <property type="protein sequence ID" value="ROT43742.1"/>
    <property type="molecule type" value="Genomic_DNA"/>
</dbReference>
<accession>A0A3N2QAG5</accession>
<evidence type="ECO:0000256" key="1">
    <source>
        <dbReference type="ARBA" id="ARBA00007133"/>
    </source>
</evidence>
<dbReference type="STRING" id="1314773.A0A3N2QAG5"/>
<protein>
    <recommendedName>
        <fullName evidence="2">Biogenesis of lysosome-related organelles complex 1 subunit 1</fullName>
    </recommendedName>
</protein>
<gene>
    <name evidence="4" type="ORF">SODALDRAFT_355966</name>
</gene>
<dbReference type="GO" id="GO:0016197">
    <property type="term" value="P:endosomal transport"/>
    <property type="evidence" value="ECO:0007669"/>
    <property type="project" value="TreeGrafter"/>
</dbReference>
<dbReference type="GO" id="GO:0031083">
    <property type="term" value="C:BLOC-1 complex"/>
    <property type="evidence" value="ECO:0007669"/>
    <property type="project" value="InterPro"/>
</dbReference>
<dbReference type="PANTHER" id="PTHR13073:SF0">
    <property type="entry name" value="BIOGENESIS OF LYSOSOME-RELATED ORGANELLES COMPLEX 1 SUBUNIT 1"/>
    <property type="match status" value="1"/>
</dbReference>
<feature type="region of interest" description="Disordered" evidence="3">
    <location>
        <begin position="293"/>
        <end position="394"/>
    </location>
</feature>
<feature type="compositionally biased region" description="Low complexity" evidence="3">
    <location>
        <begin position="317"/>
        <end position="326"/>
    </location>
</feature>
<organism evidence="4 5">
    <name type="scientific">Sodiomyces alkalinus (strain CBS 110278 / VKM F-3762 / F11)</name>
    <name type="common">Alkaliphilic filamentous fungus</name>
    <dbReference type="NCBI Taxonomy" id="1314773"/>
    <lineage>
        <taxon>Eukaryota</taxon>
        <taxon>Fungi</taxon>
        <taxon>Dikarya</taxon>
        <taxon>Ascomycota</taxon>
        <taxon>Pezizomycotina</taxon>
        <taxon>Sordariomycetes</taxon>
        <taxon>Hypocreomycetidae</taxon>
        <taxon>Glomerellales</taxon>
        <taxon>Plectosphaerellaceae</taxon>
        <taxon>Sodiomyces</taxon>
    </lineage>
</organism>
<evidence type="ECO:0000313" key="4">
    <source>
        <dbReference type="EMBL" id="ROT43742.1"/>
    </source>
</evidence>
<dbReference type="PANTHER" id="PTHR13073">
    <property type="entry name" value="BLOC-1 COMPLEX SUBUNIT 1"/>
    <property type="match status" value="1"/>
</dbReference>
<evidence type="ECO:0000256" key="2">
    <source>
        <dbReference type="ARBA" id="ARBA00019577"/>
    </source>
</evidence>
<sequence>MDMDIWTRQQPLQEAALLNSKCGASRSYMTRPDQTTGYTSDSLPFVTLQADHLLMYIRSYSGHSRLVHNNPKKLRNGPNAIFRSALEPSGAAVVRSFHHDCNNPDHKHVGRQKHAHNRILVPICLFQPTQHHEPVLGPSTHHPPLPFTCKHIRCTTATNNSHNNHNNHNNNNSNNNGNNSDNIIIQPLPAVDIPPIVRPHRRRPNPPPSISNLLDSELQTRARTLHGNAAAITRQERDVGRATAALRVENDKLARWSADAARRVKELGSVQNWAEVLEREFLVLEETVRLVKEGSAESGSEGRGGEEDEEEGEEGSEASWCSGSCCRSRRGSGRLGKGGDAAVDELRGKGKRAEQDADGDVSMGEGRRKPHKPPVDDVKACHESGLYDTMQDTT</sequence>
<keyword evidence="5" id="KW-1185">Reference proteome</keyword>
<dbReference type="OrthoDB" id="20018at2759"/>
<dbReference type="Pfam" id="PF06320">
    <property type="entry name" value="GCN5L1"/>
    <property type="match status" value="1"/>
</dbReference>